<reference evidence="15 16" key="1">
    <citation type="journal article" date="2011" name="Stand. Genomic Sci.">
        <title>Complete genome sequence of the gliding freshwater bacterium Fluviicola taffensis type strain (RW262).</title>
        <authorList>
            <person name="Woyke T."/>
            <person name="Chertkov O."/>
            <person name="Lapidus A."/>
            <person name="Nolan M."/>
            <person name="Lucas S."/>
            <person name="Del Rio T.G."/>
            <person name="Tice H."/>
            <person name="Cheng J.F."/>
            <person name="Tapia R."/>
            <person name="Han C."/>
            <person name="Goodwin L."/>
            <person name="Pitluck S."/>
            <person name="Liolios K."/>
            <person name="Pagani I."/>
            <person name="Ivanova N."/>
            <person name="Huntemann M."/>
            <person name="Mavromatis K."/>
            <person name="Mikhailova N."/>
            <person name="Pati A."/>
            <person name="Chen A."/>
            <person name="Palaniappan K."/>
            <person name="Land M."/>
            <person name="Hauser L."/>
            <person name="Brambilla E.M."/>
            <person name="Rohde M."/>
            <person name="Mwirichia R."/>
            <person name="Sikorski J."/>
            <person name="Tindall B.J."/>
            <person name="Goker M."/>
            <person name="Bristow J."/>
            <person name="Eisen J.A."/>
            <person name="Markowitz V."/>
            <person name="Hugenholtz P."/>
            <person name="Klenk H.P."/>
            <person name="Kyrpides N.C."/>
        </authorList>
    </citation>
    <scope>NUCLEOTIDE SEQUENCE [LARGE SCALE GENOMIC DNA]</scope>
    <source>
        <strain evidence="16">DSM 16823 / RW262 / RW262</strain>
    </source>
</reference>
<name>F2IES1_FLUTR</name>
<dbReference type="InterPro" id="IPR036890">
    <property type="entry name" value="HATPase_C_sf"/>
</dbReference>
<keyword evidence="6 13" id="KW-0812">Transmembrane</keyword>
<evidence type="ECO:0000256" key="2">
    <source>
        <dbReference type="ARBA" id="ARBA00004141"/>
    </source>
</evidence>
<dbReference type="SUPFAM" id="SSF55874">
    <property type="entry name" value="ATPase domain of HSP90 chaperone/DNA topoisomerase II/histidine kinase"/>
    <property type="match status" value="1"/>
</dbReference>
<dbReference type="eggNOG" id="COG2205">
    <property type="taxonomic scope" value="Bacteria"/>
</dbReference>
<evidence type="ECO:0000313" key="15">
    <source>
        <dbReference type="EMBL" id="AEA45638.1"/>
    </source>
</evidence>
<dbReference type="SUPFAM" id="SSF47384">
    <property type="entry name" value="Homodimeric domain of signal transducing histidine kinase"/>
    <property type="match status" value="1"/>
</dbReference>
<comment type="subcellular location">
    <subcellularLocation>
        <location evidence="2">Membrane</location>
        <topology evidence="2">Multi-pass membrane protein</topology>
    </subcellularLocation>
</comment>
<dbReference type="Pfam" id="PF02518">
    <property type="entry name" value="HATPase_c"/>
    <property type="match status" value="1"/>
</dbReference>
<keyword evidence="12 13" id="KW-0472">Membrane</keyword>
<dbReference type="InterPro" id="IPR025201">
    <property type="entry name" value="KdpD_TM"/>
</dbReference>
<gene>
    <name evidence="15" type="ordered locus">Fluta_3669</name>
</gene>
<dbReference type="GO" id="GO:0000155">
    <property type="term" value="F:phosphorelay sensor kinase activity"/>
    <property type="evidence" value="ECO:0007669"/>
    <property type="project" value="InterPro"/>
</dbReference>
<dbReference type="HOGENOM" id="CLU_000445_89_5_10"/>
<dbReference type="InterPro" id="IPR003594">
    <property type="entry name" value="HATPase_dom"/>
</dbReference>
<evidence type="ECO:0000256" key="3">
    <source>
        <dbReference type="ARBA" id="ARBA00012438"/>
    </source>
</evidence>
<proteinExistence type="predicted"/>
<evidence type="ECO:0000256" key="6">
    <source>
        <dbReference type="ARBA" id="ARBA00022692"/>
    </source>
</evidence>
<keyword evidence="8 15" id="KW-0418">Kinase</keyword>
<evidence type="ECO:0000256" key="5">
    <source>
        <dbReference type="ARBA" id="ARBA00022679"/>
    </source>
</evidence>
<dbReference type="Pfam" id="PF00512">
    <property type="entry name" value="HisKA"/>
    <property type="match status" value="1"/>
</dbReference>
<evidence type="ECO:0000256" key="11">
    <source>
        <dbReference type="ARBA" id="ARBA00023012"/>
    </source>
</evidence>
<dbReference type="Gene3D" id="3.30.565.10">
    <property type="entry name" value="Histidine kinase-like ATPase, C-terminal domain"/>
    <property type="match status" value="1"/>
</dbReference>
<dbReference type="STRING" id="755732.Fluta_3669"/>
<evidence type="ECO:0000256" key="8">
    <source>
        <dbReference type="ARBA" id="ARBA00022777"/>
    </source>
</evidence>
<evidence type="ECO:0000256" key="13">
    <source>
        <dbReference type="SAM" id="Phobius"/>
    </source>
</evidence>
<evidence type="ECO:0000256" key="12">
    <source>
        <dbReference type="ARBA" id="ARBA00023136"/>
    </source>
</evidence>
<dbReference type="Proteomes" id="UP000007463">
    <property type="component" value="Chromosome"/>
</dbReference>
<keyword evidence="9" id="KW-0067">ATP-binding</keyword>
<dbReference type="InterPro" id="IPR036097">
    <property type="entry name" value="HisK_dim/P_sf"/>
</dbReference>
<dbReference type="PANTHER" id="PTHR45569">
    <property type="entry name" value="SENSOR PROTEIN KDPD"/>
    <property type="match status" value="1"/>
</dbReference>
<dbReference type="SMART" id="SM00387">
    <property type="entry name" value="HATPase_c"/>
    <property type="match status" value="1"/>
</dbReference>
<dbReference type="AlphaFoldDB" id="F2IES1"/>
<dbReference type="KEGG" id="fte:Fluta_3669"/>
<dbReference type="OrthoDB" id="9804645at2"/>
<accession>F2IES1</accession>
<feature type="domain" description="Histidine kinase" evidence="14">
    <location>
        <begin position="118"/>
        <end position="331"/>
    </location>
</feature>
<evidence type="ECO:0000256" key="1">
    <source>
        <dbReference type="ARBA" id="ARBA00000085"/>
    </source>
</evidence>
<evidence type="ECO:0000256" key="4">
    <source>
        <dbReference type="ARBA" id="ARBA00022553"/>
    </source>
</evidence>
<feature type="transmembrane region" description="Helical" evidence="13">
    <location>
        <begin position="72"/>
        <end position="92"/>
    </location>
</feature>
<dbReference type="EMBL" id="CP002542">
    <property type="protein sequence ID" value="AEA45638.1"/>
    <property type="molecule type" value="Genomic_DNA"/>
</dbReference>
<dbReference type="CDD" id="cd00082">
    <property type="entry name" value="HisKA"/>
    <property type="match status" value="1"/>
</dbReference>
<dbReference type="Gene3D" id="1.10.287.130">
    <property type="match status" value="1"/>
</dbReference>
<keyword evidence="10 13" id="KW-1133">Transmembrane helix</keyword>
<dbReference type="PANTHER" id="PTHR45569:SF1">
    <property type="entry name" value="SENSOR PROTEIN KDPD"/>
    <property type="match status" value="1"/>
</dbReference>
<dbReference type="Gene3D" id="1.20.120.620">
    <property type="entry name" value="Backbone structure of the membrane domain of e. Coli histidine kinase receptor kdpd"/>
    <property type="match status" value="1"/>
</dbReference>
<dbReference type="CDD" id="cd00075">
    <property type="entry name" value="HATPase"/>
    <property type="match status" value="1"/>
</dbReference>
<keyword evidence="5" id="KW-0808">Transferase</keyword>
<dbReference type="InterPro" id="IPR052023">
    <property type="entry name" value="Histidine_kinase_KdpD"/>
</dbReference>
<evidence type="ECO:0000256" key="10">
    <source>
        <dbReference type="ARBA" id="ARBA00022989"/>
    </source>
</evidence>
<dbReference type="FunFam" id="3.30.565.10:FF:000006">
    <property type="entry name" value="Sensor histidine kinase WalK"/>
    <property type="match status" value="1"/>
</dbReference>
<organism evidence="15 16">
    <name type="scientific">Fluviicola taffensis (strain DSM 16823 / NCIMB 13979 / RW262)</name>
    <dbReference type="NCBI Taxonomy" id="755732"/>
    <lineage>
        <taxon>Bacteria</taxon>
        <taxon>Pseudomonadati</taxon>
        <taxon>Bacteroidota</taxon>
        <taxon>Flavobacteriia</taxon>
        <taxon>Flavobacteriales</taxon>
        <taxon>Crocinitomicaceae</taxon>
        <taxon>Fluviicola</taxon>
    </lineage>
</organism>
<keyword evidence="11" id="KW-0902">Two-component regulatory system</keyword>
<sequence>MLILSVAGICYYFNDLFNYKIVALILLMTVSLSAMVFNIWPVLLGATLSAFIWNFFFIEPLFNIHINQAEDFLTFLMYFFIAFINAVLTFQIRRAEKKARNKEEKEKEVKLYNTLFNSLSHELKTPLSTILGSVDMLKENRSKLTSEQEVELLHAIDKSSLRLQRQVENLLNMSRLENDMLQLKLDWTDMNEVVHQLIQRHSEFKNHPIVYQSNDSLPLMKVDSGILETVLDNIIHNAIQYTPSNSSIEIILRSENNWCILEISDAGPGFPLESLPNVFDKFYRLPESKAGGTGLGLSIVKGFIEAHQGTVTVRNRLEGGAQFLITLPVEVSFMNNLNNE</sequence>
<dbReference type="Pfam" id="PF13493">
    <property type="entry name" value="DUF4118"/>
    <property type="match status" value="1"/>
</dbReference>
<evidence type="ECO:0000259" key="14">
    <source>
        <dbReference type="PROSITE" id="PS50109"/>
    </source>
</evidence>
<dbReference type="InterPro" id="IPR005467">
    <property type="entry name" value="His_kinase_dom"/>
</dbReference>
<dbReference type="SMART" id="SM00388">
    <property type="entry name" value="HisKA"/>
    <property type="match status" value="1"/>
</dbReference>
<evidence type="ECO:0000313" key="16">
    <source>
        <dbReference type="Proteomes" id="UP000007463"/>
    </source>
</evidence>
<comment type="catalytic activity">
    <reaction evidence="1">
        <text>ATP + protein L-histidine = ADP + protein N-phospho-L-histidine.</text>
        <dbReference type="EC" id="2.7.13.3"/>
    </reaction>
</comment>
<evidence type="ECO:0000256" key="7">
    <source>
        <dbReference type="ARBA" id="ARBA00022741"/>
    </source>
</evidence>
<protein>
    <recommendedName>
        <fullName evidence="3">histidine kinase</fullName>
        <ecNumber evidence="3">2.7.13.3</ecNumber>
    </recommendedName>
</protein>
<feature type="transmembrane region" description="Helical" evidence="13">
    <location>
        <begin position="21"/>
        <end position="52"/>
    </location>
</feature>
<dbReference type="EC" id="2.7.13.3" evidence="3"/>
<keyword evidence="4" id="KW-0597">Phosphoprotein</keyword>
<dbReference type="PRINTS" id="PR00344">
    <property type="entry name" value="BCTRLSENSOR"/>
</dbReference>
<dbReference type="InterPro" id="IPR038318">
    <property type="entry name" value="KdpD_sf"/>
</dbReference>
<dbReference type="GO" id="GO:0005886">
    <property type="term" value="C:plasma membrane"/>
    <property type="evidence" value="ECO:0007669"/>
    <property type="project" value="TreeGrafter"/>
</dbReference>
<keyword evidence="16" id="KW-1185">Reference proteome</keyword>
<reference evidence="16" key="2">
    <citation type="submission" date="2011-02" db="EMBL/GenBank/DDBJ databases">
        <title>The complete genome of Fluviicola taffensis DSM 16823.</title>
        <authorList>
            <consortium name="US DOE Joint Genome Institute (JGI-PGF)"/>
            <person name="Lucas S."/>
            <person name="Copeland A."/>
            <person name="Lapidus A."/>
            <person name="Bruce D."/>
            <person name="Goodwin L."/>
            <person name="Pitluck S."/>
            <person name="Kyrpides N."/>
            <person name="Mavromatis K."/>
            <person name="Ivanova N."/>
            <person name="Mikhailova N."/>
            <person name="Pagani I."/>
            <person name="Chertkov O."/>
            <person name="Detter J.C."/>
            <person name="Han C."/>
            <person name="Tapia R."/>
            <person name="Land M."/>
            <person name="Hauser L."/>
            <person name="Markowitz V."/>
            <person name="Cheng J.-F."/>
            <person name="Hugenholtz P."/>
            <person name="Woyke T."/>
            <person name="Wu D."/>
            <person name="Tindall B."/>
            <person name="Pomrenke H.G."/>
            <person name="Brambilla E."/>
            <person name="Klenk H.-P."/>
            <person name="Eisen J.A."/>
        </authorList>
    </citation>
    <scope>NUCLEOTIDE SEQUENCE [LARGE SCALE GENOMIC DNA]</scope>
    <source>
        <strain evidence="16">DSM 16823 / RW262 / RW262</strain>
    </source>
</reference>
<dbReference type="InterPro" id="IPR004358">
    <property type="entry name" value="Sig_transdc_His_kin-like_C"/>
</dbReference>
<keyword evidence="7" id="KW-0547">Nucleotide-binding</keyword>
<dbReference type="PROSITE" id="PS50109">
    <property type="entry name" value="HIS_KIN"/>
    <property type="match status" value="1"/>
</dbReference>
<dbReference type="GO" id="GO:0005524">
    <property type="term" value="F:ATP binding"/>
    <property type="evidence" value="ECO:0007669"/>
    <property type="project" value="UniProtKB-KW"/>
</dbReference>
<dbReference type="InterPro" id="IPR003661">
    <property type="entry name" value="HisK_dim/P_dom"/>
</dbReference>
<evidence type="ECO:0000256" key="9">
    <source>
        <dbReference type="ARBA" id="ARBA00022840"/>
    </source>
</evidence>